<evidence type="ECO:0000256" key="2">
    <source>
        <dbReference type="ARBA" id="ARBA00010120"/>
    </source>
</evidence>
<feature type="transmembrane region" description="Helical" evidence="11">
    <location>
        <begin position="272"/>
        <end position="290"/>
    </location>
</feature>
<evidence type="ECO:0008006" key="14">
    <source>
        <dbReference type="Google" id="ProtNLM"/>
    </source>
</evidence>
<evidence type="ECO:0000256" key="10">
    <source>
        <dbReference type="ARBA" id="ARBA00023170"/>
    </source>
</evidence>
<comment type="caution">
    <text evidence="12">The sequence shown here is derived from an EMBL/GenBank/DDBJ whole genome shotgun (WGS) entry which is preliminary data.</text>
</comment>
<reference evidence="12 13" key="1">
    <citation type="submission" date="2024-10" db="EMBL/GenBank/DDBJ databases">
        <title>Updated reference genomes for cyclostephanoid diatoms.</title>
        <authorList>
            <person name="Roberts W.R."/>
            <person name="Alverson A.J."/>
        </authorList>
    </citation>
    <scope>NUCLEOTIDE SEQUENCE [LARGE SCALE GENOMIC DNA]</scope>
    <source>
        <strain evidence="12 13">AJA010-31</strain>
    </source>
</reference>
<sequence length="411" mass="44573">MSSEGPYSRYGAGSGGPGYGGGGGYGGGAAPGYGGQSYGGQAGKFILLIVTMTTRSNFNAGNEPQTCHLHLYQLNLNSGYGQGYGGGGASYSAPSGGAYGQKSGYSQSMGTNENFGAASAQADDSKKGGKKSMALQALNKNVIMWAGFFTASLFIYFFLSGGDFSFLMTYGAMSRMFGFGILNVKTFTSRRATGVSIKTLQLYCLVFFFRLLSILRHEGYLPYDKSGDWLYHLIELSSLLFTATALWGCMFPFKGTYQQDLDKFGEMNVPPGFGAVYLAVPVLILAIVVHPNLNSDFLSDVAWTYAMYLESVSLVPQLFMFQKQQSGVVELLTAHFVAALGFGRILEFMFWIYSYHELATSAGSKLPGYLALFSQFMQLVLMLDFFWYYYLAVKNATPLVLPSHGAAMGIV</sequence>
<dbReference type="Proteomes" id="UP001530400">
    <property type="component" value="Unassembled WGS sequence"/>
</dbReference>
<evidence type="ECO:0000256" key="6">
    <source>
        <dbReference type="ARBA" id="ARBA00022892"/>
    </source>
</evidence>
<evidence type="ECO:0000256" key="1">
    <source>
        <dbReference type="ARBA" id="ARBA00004477"/>
    </source>
</evidence>
<evidence type="ECO:0000256" key="7">
    <source>
        <dbReference type="ARBA" id="ARBA00022927"/>
    </source>
</evidence>
<keyword evidence="8 11" id="KW-1133">Transmembrane helix</keyword>
<comment type="similarity">
    <text evidence="2">Belongs to the ERD2 family.</text>
</comment>
<evidence type="ECO:0000313" key="12">
    <source>
        <dbReference type="EMBL" id="KAL3796241.1"/>
    </source>
</evidence>
<keyword evidence="9 11" id="KW-0472">Membrane</keyword>
<evidence type="ECO:0000256" key="8">
    <source>
        <dbReference type="ARBA" id="ARBA00022989"/>
    </source>
</evidence>
<dbReference type="InterPro" id="IPR000133">
    <property type="entry name" value="ER_ret_rcpt"/>
</dbReference>
<keyword evidence="4 11" id="KW-0812">Transmembrane</keyword>
<keyword evidence="5" id="KW-0256">Endoplasmic reticulum</keyword>
<evidence type="ECO:0000256" key="3">
    <source>
        <dbReference type="ARBA" id="ARBA00022448"/>
    </source>
</evidence>
<feature type="transmembrane region" description="Helical" evidence="11">
    <location>
        <begin position="142"/>
        <end position="159"/>
    </location>
</feature>
<proteinExistence type="inferred from homology"/>
<feature type="transmembrane region" description="Helical" evidence="11">
    <location>
        <begin position="229"/>
        <end position="251"/>
    </location>
</feature>
<dbReference type="GO" id="GO:0015031">
    <property type="term" value="P:protein transport"/>
    <property type="evidence" value="ECO:0007669"/>
    <property type="project" value="UniProtKB-KW"/>
</dbReference>
<evidence type="ECO:0000313" key="13">
    <source>
        <dbReference type="Proteomes" id="UP001530400"/>
    </source>
</evidence>
<dbReference type="AlphaFoldDB" id="A0ABD3Q8K4"/>
<dbReference type="Pfam" id="PF00810">
    <property type="entry name" value="ER_lumen_recept"/>
    <property type="match status" value="1"/>
</dbReference>
<comment type="subcellular location">
    <subcellularLocation>
        <location evidence="1">Endoplasmic reticulum membrane</location>
        <topology evidence="1">Multi-pass membrane protein</topology>
    </subcellularLocation>
</comment>
<dbReference type="GO" id="GO:0005789">
    <property type="term" value="C:endoplasmic reticulum membrane"/>
    <property type="evidence" value="ECO:0007669"/>
    <property type="project" value="UniProtKB-SubCell"/>
</dbReference>
<accession>A0ABD3Q8K4</accession>
<dbReference type="GO" id="GO:0016192">
    <property type="term" value="P:vesicle-mediated transport"/>
    <property type="evidence" value="ECO:0007669"/>
    <property type="project" value="UniProtKB-KW"/>
</dbReference>
<keyword evidence="3" id="KW-0813">Transport</keyword>
<dbReference type="EMBL" id="JALLPJ020000299">
    <property type="protein sequence ID" value="KAL3796241.1"/>
    <property type="molecule type" value="Genomic_DNA"/>
</dbReference>
<evidence type="ECO:0000256" key="5">
    <source>
        <dbReference type="ARBA" id="ARBA00022824"/>
    </source>
</evidence>
<evidence type="ECO:0000256" key="4">
    <source>
        <dbReference type="ARBA" id="ARBA00022692"/>
    </source>
</evidence>
<feature type="transmembrane region" description="Helical" evidence="11">
    <location>
        <begin position="200"/>
        <end position="217"/>
    </location>
</feature>
<name>A0ABD3Q8K4_9STRA</name>
<evidence type="ECO:0000256" key="9">
    <source>
        <dbReference type="ARBA" id="ARBA00023136"/>
    </source>
</evidence>
<evidence type="ECO:0000256" key="11">
    <source>
        <dbReference type="SAM" id="Phobius"/>
    </source>
</evidence>
<organism evidence="12 13">
    <name type="scientific">Cyclotella atomus</name>
    <dbReference type="NCBI Taxonomy" id="382360"/>
    <lineage>
        <taxon>Eukaryota</taxon>
        <taxon>Sar</taxon>
        <taxon>Stramenopiles</taxon>
        <taxon>Ochrophyta</taxon>
        <taxon>Bacillariophyta</taxon>
        <taxon>Coscinodiscophyceae</taxon>
        <taxon>Thalassiosirophycidae</taxon>
        <taxon>Stephanodiscales</taxon>
        <taxon>Stephanodiscaceae</taxon>
        <taxon>Cyclotella</taxon>
    </lineage>
</organism>
<keyword evidence="13" id="KW-1185">Reference proteome</keyword>
<gene>
    <name evidence="12" type="ORF">ACHAWO_010521</name>
</gene>
<protein>
    <recommendedName>
        <fullName evidence="14">ER lumen protein-retaining receptor</fullName>
    </recommendedName>
</protein>
<keyword evidence="7" id="KW-0653">Protein transport</keyword>
<feature type="transmembrane region" description="Helical" evidence="11">
    <location>
        <begin position="366"/>
        <end position="391"/>
    </location>
</feature>
<keyword evidence="6" id="KW-0931">ER-Golgi transport</keyword>
<feature type="transmembrane region" description="Helical" evidence="11">
    <location>
        <begin position="302"/>
        <end position="321"/>
    </location>
</feature>
<keyword evidence="10" id="KW-0675">Receptor</keyword>
<feature type="transmembrane region" description="Helical" evidence="11">
    <location>
        <begin position="333"/>
        <end position="354"/>
    </location>
</feature>
<dbReference type="PANTHER" id="PTHR10585">
    <property type="entry name" value="ER LUMEN PROTEIN RETAINING RECEPTOR"/>
    <property type="match status" value="1"/>
</dbReference>